<evidence type="ECO:0000313" key="2">
    <source>
        <dbReference type="Proteomes" id="UP001500221"/>
    </source>
</evidence>
<dbReference type="RefSeq" id="WP_345457137.1">
    <property type="nucleotide sequence ID" value="NZ_BAABKG010000002.1"/>
</dbReference>
<sequence>MTRRTYVIVDGENIDATLGGSVLGRRPQPEERPRWERVTSFVEERWGQPVTGLFFLNASNGNLPIGFVQALLAMDYRPIPLSGRPDEKVVDLGILRTLEALRARPDADVVLGSHDADFAEHLAALLETEAREHEDVEGLEGLGGSDPVGQRRRIGVLGFREFTSTTLAIEGVEHFDLEYDVRAFNAELPRVRIIPLAEFDPEFFLR</sequence>
<reference evidence="2" key="1">
    <citation type="journal article" date="2019" name="Int. J. Syst. Evol. Microbiol.">
        <title>The Global Catalogue of Microorganisms (GCM) 10K type strain sequencing project: providing services to taxonomists for standard genome sequencing and annotation.</title>
        <authorList>
            <consortium name="The Broad Institute Genomics Platform"/>
            <consortium name="The Broad Institute Genome Sequencing Center for Infectious Disease"/>
            <person name="Wu L."/>
            <person name="Ma J."/>
        </authorList>
    </citation>
    <scope>NUCLEOTIDE SEQUENCE [LARGE SCALE GENOMIC DNA]</scope>
    <source>
        <strain evidence="2">JCM 18459</strain>
    </source>
</reference>
<protein>
    <submittedName>
        <fullName evidence="1">NYN domain-containing protein</fullName>
    </submittedName>
</protein>
<accession>A0ABP9PIA4</accession>
<proteinExistence type="predicted"/>
<dbReference type="EMBL" id="BAABKG010000002">
    <property type="protein sequence ID" value="GAA5146594.1"/>
    <property type="molecule type" value="Genomic_DNA"/>
</dbReference>
<organism evidence="1 2">
    <name type="scientific">Nocardioides marinquilinus</name>
    <dbReference type="NCBI Taxonomy" id="1210400"/>
    <lineage>
        <taxon>Bacteria</taxon>
        <taxon>Bacillati</taxon>
        <taxon>Actinomycetota</taxon>
        <taxon>Actinomycetes</taxon>
        <taxon>Propionibacteriales</taxon>
        <taxon>Nocardioidaceae</taxon>
        <taxon>Nocardioides</taxon>
    </lineage>
</organism>
<dbReference type="Proteomes" id="UP001500221">
    <property type="component" value="Unassembled WGS sequence"/>
</dbReference>
<gene>
    <name evidence="1" type="ORF">GCM10023340_17700</name>
</gene>
<evidence type="ECO:0000313" key="1">
    <source>
        <dbReference type="EMBL" id="GAA5146594.1"/>
    </source>
</evidence>
<keyword evidence="2" id="KW-1185">Reference proteome</keyword>
<name>A0ABP9PIA4_9ACTN</name>
<comment type="caution">
    <text evidence="1">The sequence shown here is derived from an EMBL/GenBank/DDBJ whole genome shotgun (WGS) entry which is preliminary data.</text>
</comment>